<dbReference type="PROSITE" id="PS51017">
    <property type="entry name" value="CCT"/>
    <property type="match status" value="1"/>
</dbReference>
<name>A0A7S1VKC2_9STRA</name>
<proteinExistence type="predicted"/>
<reference evidence="6" key="1">
    <citation type="submission" date="2021-01" db="EMBL/GenBank/DDBJ databases">
        <authorList>
            <person name="Corre E."/>
            <person name="Pelletier E."/>
            <person name="Niang G."/>
            <person name="Scheremetjew M."/>
            <person name="Finn R."/>
            <person name="Kale V."/>
            <person name="Holt S."/>
            <person name="Cochrane G."/>
            <person name="Meng A."/>
            <person name="Brown T."/>
            <person name="Cohen L."/>
        </authorList>
    </citation>
    <scope>NUCLEOTIDE SEQUENCE</scope>
    <source>
        <strain evidence="6">CCMP 410</strain>
    </source>
</reference>
<feature type="region of interest" description="Disordered" evidence="4">
    <location>
        <begin position="88"/>
        <end position="127"/>
    </location>
</feature>
<feature type="region of interest" description="Disordered" evidence="4">
    <location>
        <begin position="39"/>
        <end position="61"/>
    </location>
</feature>
<sequence>MASSKPLEPMDVDRMDAAHALLGVSPATVAGIHSMMNNAKPKRSLSSPIGPVSQPPSRPNGLDALATLACTRMDAHVATPSPIASLSSATKVIPSCGSSSSDEDDLEAMPPPPPRRRRNRSVSNPEGMEKWERQYFVLPTAIIEEELAEAKAATEAKEEEDRRRREAEAATAAAAVVAIAPSSSSKNSNMRKRTSPISVASPMDEVTLPPEELLRRARSRLLEDLSEGSLQGEKGSLTLPHCLSKYKNVYNKNGRIGIYTPAERAAIISRFQDKRSRRVWNKKIRYSCRKNLADRRLRVKGRFVKRPPAVPVAPAAPVLDVTNKEAGFQPTEDLPYRRQRRHTIT</sequence>
<dbReference type="GO" id="GO:0005634">
    <property type="term" value="C:nucleus"/>
    <property type="evidence" value="ECO:0007669"/>
    <property type="project" value="UniProtKB-SubCell"/>
</dbReference>
<evidence type="ECO:0000256" key="2">
    <source>
        <dbReference type="ARBA" id="ARBA00023242"/>
    </source>
</evidence>
<protein>
    <recommendedName>
        <fullName evidence="5">CCT domain-containing protein</fullName>
    </recommendedName>
</protein>
<organism evidence="6">
    <name type="scientific">Grammatophora oceanica</name>
    <dbReference type="NCBI Taxonomy" id="210454"/>
    <lineage>
        <taxon>Eukaryota</taxon>
        <taxon>Sar</taxon>
        <taxon>Stramenopiles</taxon>
        <taxon>Ochrophyta</taxon>
        <taxon>Bacillariophyta</taxon>
        <taxon>Fragilariophyceae</taxon>
        <taxon>Fragilariophycidae</taxon>
        <taxon>Rhabdonematales</taxon>
        <taxon>Grammatophoraceae</taxon>
        <taxon>Grammatophora</taxon>
    </lineage>
</organism>
<keyword evidence="3" id="KW-0175">Coiled coil</keyword>
<feature type="coiled-coil region" evidence="3">
    <location>
        <begin position="140"/>
        <end position="170"/>
    </location>
</feature>
<keyword evidence="2" id="KW-0539">Nucleus</keyword>
<evidence type="ECO:0000256" key="3">
    <source>
        <dbReference type="SAM" id="Coils"/>
    </source>
</evidence>
<evidence type="ECO:0000313" key="6">
    <source>
        <dbReference type="EMBL" id="CAD9302880.1"/>
    </source>
</evidence>
<dbReference type="AlphaFoldDB" id="A0A7S1VKC2"/>
<comment type="subcellular location">
    <subcellularLocation>
        <location evidence="1">Nucleus</location>
    </subcellularLocation>
</comment>
<evidence type="ECO:0000259" key="5">
    <source>
        <dbReference type="PROSITE" id="PS51017"/>
    </source>
</evidence>
<dbReference type="EMBL" id="HBGK01043250">
    <property type="protein sequence ID" value="CAD9302880.1"/>
    <property type="molecule type" value="Transcribed_RNA"/>
</dbReference>
<evidence type="ECO:0000256" key="1">
    <source>
        <dbReference type="ARBA" id="ARBA00004123"/>
    </source>
</evidence>
<accession>A0A7S1VKC2</accession>
<feature type="domain" description="CCT" evidence="5">
    <location>
        <begin position="264"/>
        <end position="306"/>
    </location>
</feature>
<dbReference type="InterPro" id="IPR045281">
    <property type="entry name" value="CONSTANS-like"/>
</dbReference>
<dbReference type="PANTHER" id="PTHR31319">
    <property type="entry name" value="ZINC FINGER PROTEIN CONSTANS-LIKE 4"/>
    <property type="match status" value="1"/>
</dbReference>
<evidence type="ECO:0000256" key="4">
    <source>
        <dbReference type="SAM" id="MobiDB-lite"/>
    </source>
</evidence>
<dbReference type="InterPro" id="IPR010402">
    <property type="entry name" value="CCT_domain"/>
</dbReference>
<dbReference type="Pfam" id="PF06203">
    <property type="entry name" value="CCT"/>
    <property type="match status" value="1"/>
</dbReference>
<gene>
    <name evidence="6" type="ORF">GOCE00092_LOCUS22703</name>
</gene>
<feature type="compositionally biased region" description="Polar residues" evidence="4">
    <location>
        <begin position="88"/>
        <end position="100"/>
    </location>
</feature>
<dbReference type="PANTHER" id="PTHR31319:SF77">
    <property type="entry name" value="ZINC FINGER PROTEIN CONSTANS-LIKE 4"/>
    <property type="match status" value="1"/>
</dbReference>